<keyword evidence="1" id="KW-0812">Transmembrane</keyword>
<feature type="transmembrane region" description="Helical" evidence="1">
    <location>
        <begin position="49"/>
        <end position="70"/>
    </location>
</feature>
<keyword evidence="1" id="KW-0472">Membrane</keyword>
<evidence type="ECO:0000313" key="2">
    <source>
        <dbReference type="EMBL" id="KAH3864281.1"/>
    </source>
</evidence>
<protein>
    <submittedName>
        <fullName evidence="2">Uncharacterized protein</fullName>
    </submittedName>
</protein>
<gene>
    <name evidence="2" type="ORF">DPMN_027297</name>
</gene>
<sequence length="84" mass="9578">MPCICYNKTWTGLTQEQIIAHLIRNTSIDARNTTMALSKLSCRRDERPVSVIFGYVASGLIGGLFLLVVISDLPRLIHDFRFYF</sequence>
<dbReference type="Proteomes" id="UP000828390">
    <property type="component" value="Unassembled WGS sequence"/>
</dbReference>
<comment type="caution">
    <text evidence="2">The sequence shown here is derived from an EMBL/GenBank/DDBJ whole genome shotgun (WGS) entry which is preliminary data.</text>
</comment>
<reference evidence="2" key="2">
    <citation type="submission" date="2020-11" db="EMBL/GenBank/DDBJ databases">
        <authorList>
            <person name="McCartney M.A."/>
            <person name="Auch B."/>
            <person name="Kono T."/>
            <person name="Mallez S."/>
            <person name="Becker A."/>
            <person name="Gohl D.M."/>
            <person name="Silverstein K.A.T."/>
            <person name="Koren S."/>
            <person name="Bechman K.B."/>
            <person name="Herman A."/>
            <person name="Abrahante J.E."/>
            <person name="Garbe J."/>
        </authorList>
    </citation>
    <scope>NUCLEOTIDE SEQUENCE</scope>
    <source>
        <strain evidence="2">Duluth1</strain>
        <tissue evidence="2">Whole animal</tissue>
    </source>
</reference>
<reference evidence="2" key="1">
    <citation type="journal article" date="2019" name="bioRxiv">
        <title>The Genome of the Zebra Mussel, Dreissena polymorpha: A Resource for Invasive Species Research.</title>
        <authorList>
            <person name="McCartney M.A."/>
            <person name="Auch B."/>
            <person name="Kono T."/>
            <person name="Mallez S."/>
            <person name="Zhang Y."/>
            <person name="Obille A."/>
            <person name="Becker A."/>
            <person name="Abrahante J.E."/>
            <person name="Garbe J."/>
            <person name="Badalamenti J.P."/>
            <person name="Herman A."/>
            <person name="Mangelson H."/>
            <person name="Liachko I."/>
            <person name="Sullivan S."/>
            <person name="Sone E.D."/>
            <person name="Koren S."/>
            <person name="Silverstein K.A.T."/>
            <person name="Beckman K.B."/>
            <person name="Gohl D.M."/>
        </authorList>
    </citation>
    <scope>NUCLEOTIDE SEQUENCE</scope>
    <source>
        <strain evidence="2">Duluth1</strain>
        <tissue evidence="2">Whole animal</tissue>
    </source>
</reference>
<name>A0A9D4LWR0_DREPO</name>
<dbReference type="EMBL" id="JAIWYP010000002">
    <property type="protein sequence ID" value="KAH3864281.1"/>
    <property type="molecule type" value="Genomic_DNA"/>
</dbReference>
<keyword evidence="3" id="KW-1185">Reference proteome</keyword>
<keyword evidence="1" id="KW-1133">Transmembrane helix</keyword>
<dbReference type="AlphaFoldDB" id="A0A9D4LWR0"/>
<evidence type="ECO:0000313" key="3">
    <source>
        <dbReference type="Proteomes" id="UP000828390"/>
    </source>
</evidence>
<organism evidence="2 3">
    <name type="scientific">Dreissena polymorpha</name>
    <name type="common">Zebra mussel</name>
    <name type="synonym">Mytilus polymorpha</name>
    <dbReference type="NCBI Taxonomy" id="45954"/>
    <lineage>
        <taxon>Eukaryota</taxon>
        <taxon>Metazoa</taxon>
        <taxon>Spiralia</taxon>
        <taxon>Lophotrochozoa</taxon>
        <taxon>Mollusca</taxon>
        <taxon>Bivalvia</taxon>
        <taxon>Autobranchia</taxon>
        <taxon>Heteroconchia</taxon>
        <taxon>Euheterodonta</taxon>
        <taxon>Imparidentia</taxon>
        <taxon>Neoheterodontei</taxon>
        <taxon>Myida</taxon>
        <taxon>Dreissenoidea</taxon>
        <taxon>Dreissenidae</taxon>
        <taxon>Dreissena</taxon>
    </lineage>
</organism>
<evidence type="ECO:0000256" key="1">
    <source>
        <dbReference type="SAM" id="Phobius"/>
    </source>
</evidence>
<accession>A0A9D4LWR0</accession>
<proteinExistence type="predicted"/>